<feature type="compositionally biased region" description="Basic and acidic residues" evidence="4">
    <location>
        <begin position="679"/>
        <end position="695"/>
    </location>
</feature>
<dbReference type="PANTHER" id="PTHR24171">
    <property type="entry name" value="ANKYRIN REPEAT DOMAIN-CONTAINING PROTEIN 39-RELATED"/>
    <property type="match status" value="1"/>
</dbReference>
<feature type="region of interest" description="Disordered" evidence="4">
    <location>
        <begin position="640"/>
        <end position="704"/>
    </location>
</feature>
<evidence type="ECO:0000313" key="6">
    <source>
        <dbReference type="Proteomes" id="UP000605986"/>
    </source>
</evidence>
<sequence length="724" mass="81396">MPALETITGVITVLQAIAGTWKAIGKASSAIKDSHKTLKYWNVTSKKLHMISKNFEYALQQRASISPIKEAHEDSHYEVIRDILDLFNSDLQELQRSIKSANATSQSSSKRPSFRNKAKLAFKMDWEQNEKLLQRAKFYITLLSFDKDLINGLNHGNTIEMQRALETGQARVKALSGTEPLVGNRFELKDCFRSAEVLIRQRGLRNFVSTDEITLAAEEPEYDVIEHTPIESITVKSTTTEEISIAERTYRLDIKEQYVKHLEDSNYTAIAAIDQLEVIRLWDELNQARGIVPTFEGRFQLQERYLHLLIASIEIHPIYGTRAKEYLGEHVIPKLDMTNPDLRNVWLSVGRMYFRMRIRDLAEQYLRPALDRGYLPRHNEGCDTEIEEISKMLCRIYEGKGAPENAMALRKIVKDKIGRDPLVIPGDPRHAVEWCRKKGFDDVETKGDQLVFHSQKNDKGRTALHEAALEKGLDNSILPKLMIDDLLTLTDDSGDTALLLAIAKSNISVIKSLLQTPTLLQVRDHNGWTPLHRCNDSQTLSLILNAMKQSPHRSSMSQVGLDTHSPAALVGIDTKDPCGRTALLMACQQGDLKMMKKLLDAGADTRESDNKGVCPILACASSTLDISSTKRKEMILRLLARNADPDQPDNDGNTARTELPGTFHSAKKADQLLAQDPSKALEEIERLSRADRRDSGSTSTTTRSSLSIFRPLSWVSRSSTSPSD</sequence>
<protein>
    <recommendedName>
        <fullName evidence="7">Fungal N-terminal domain-containing protein</fullName>
    </recommendedName>
</protein>
<name>A0A8H4KDQ2_9HYPO</name>
<dbReference type="Proteomes" id="UP000605986">
    <property type="component" value="Unassembled WGS sequence"/>
</dbReference>
<dbReference type="SMART" id="SM00248">
    <property type="entry name" value="ANK"/>
    <property type="match status" value="5"/>
</dbReference>
<reference evidence="5" key="1">
    <citation type="submission" date="2020-01" db="EMBL/GenBank/DDBJ databases">
        <title>Identification and distribution of gene clusters putatively required for synthesis of sphingolipid metabolism inhibitors in phylogenetically diverse species of the filamentous fungus Fusarium.</title>
        <authorList>
            <person name="Kim H.-S."/>
            <person name="Busman M."/>
            <person name="Brown D.W."/>
            <person name="Divon H."/>
            <person name="Uhlig S."/>
            <person name="Proctor R.H."/>
        </authorList>
    </citation>
    <scope>NUCLEOTIDE SEQUENCE</scope>
    <source>
        <strain evidence="5">NRRL 53441</strain>
    </source>
</reference>
<evidence type="ECO:0000256" key="2">
    <source>
        <dbReference type="ARBA" id="ARBA00023043"/>
    </source>
</evidence>
<dbReference type="Pfam" id="PF12796">
    <property type="entry name" value="Ank_2"/>
    <property type="match status" value="2"/>
</dbReference>
<dbReference type="InterPro" id="IPR036770">
    <property type="entry name" value="Ankyrin_rpt-contain_sf"/>
</dbReference>
<proteinExistence type="predicted"/>
<feature type="repeat" description="ANK" evidence="3">
    <location>
        <begin position="493"/>
        <end position="525"/>
    </location>
</feature>
<keyword evidence="1" id="KW-0677">Repeat</keyword>
<evidence type="ECO:0000256" key="4">
    <source>
        <dbReference type="SAM" id="MobiDB-lite"/>
    </source>
</evidence>
<comment type="caution">
    <text evidence="5">The sequence shown here is derived from an EMBL/GenBank/DDBJ whole genome shotgun (WGS) entry which is preliminary data.</text>
</comment>
<dbReference type="OrthoDB" id="539213at2759"/>
<organism evidence="5 6">
    <name type="scientific">Fusarium austroafricanum</name>
    <dbReference type="NCBI Taxonomy" id="2364996"/>
    <lineage>
        <taxon>Eukaryota</taxon>
        <taxon>Fungi</taxon>
        <taxon>Dikarya</taxon>
        <taxon>Ascomycota</taxon>
        <taxon>Pezizomycotina</taxon>
        <taxon>Sordariomycetes</taxon>
        <taxon>Hypocreomycetidae</taxon>
        <taxon>Hypocreales</taxon>
        <taxon>Nectriaceae</taxon>
        <taxon>Fusarium</taxon>
        <taxon>Fusarium concolor species complex</taxon>
    </lineage>
</organism>
<dbReference type="Gene3D" id="1.25.40.20">
    <property type="entry name" value="Ankyrin repeat-containing domain"/>
    <property type="match status" value="1"/>
</dbReference>
<keyword evidence="6" id="KW-1185">Reference proteome</keyword>
<accession>A0A8H4KDQ2</accession>
<dbReference type="PROSITE" id="PS50297">
    <property type="entry name" value="ANK_REP_REGION"/>
    <property type="match status" value="1"/>
</dbReference>
<feature type="repeat" description="ANK" evidence="3">
    <location>
        <begin position="578"/>
        <end position="610"/>
    </location>
</feature>
<gene>
    <name evidence="5" type="ORF">F53441_8396</name>
</gene>
<keyword evidence="2 3" id="KW-0040">ANK repeat</keyword>
<evidence type="ECO:0000256" key="3">
    <source>
        <dbReference type="PROSITE-ProRule" id="PRU00023"/>
    </source>
</evidence>
<dbReference type="AlphaFoldDB" id="A0A8H4KDQ2"/>
<dbReference type="EMBL" id="JAADJG010000356">
    <property type="protein sequence ID" value="KAF4448161.1"/>
    <property type="molecule type" value="Genomic_DNA"/>
</dbReference>
<evidence type="ECO:0000313" key="5">
    <source>
        <dbReference type="EMBL" id="KAF4448161.1"/>
    </source>
</evidence>
<dbReference type="SUPFAM" id="SSF48403">
    <property type="entry name" value="Ankyrin repeat"/>
    <property type="match status" value="1"/>
</dbReference>
<dbReference type="InterPro" id="IPR002110">
    <property type="entry name" value="Ankyrin_rpt"/>
</dbReference>
<evidence type="ECO:0000256" key="1">
    <source>
        <dbReference type="ARBA" id="ARBA00022737"/>
    </source>
</evidence>
<evidence type="ECO:0008006" key="7">
    <source>
        <dbReference type="Google" id="ProtNLM"/>
    </source>
</evidence>
<dbReference type="PROSITE" id="PS50088">
    <property type="entry name" value="ANK_REPEAT"/>
    <property type="match status" value="2"/>
</dbReference>